<dbReference type="Proteomes" id="UP000217065">
    <property type="component" value="Unassembled WGS sequence"/>
</dbReference>
<name>A0A264W1H8_9BACL</name>
<dbReference type="Gene3D" id="2.60.120.860">
    <property type="match status" value="1"/>
</dbReference>
<feature type="domain" description="Siphovirus-type tail component C-terminal" evidence="2">
    <location>
        <begin position="403"/>
        <end position="481"/>
    </location>
</feature>
<sequence length="483" mass="54437">MISEHNFTVHKGDKSYNMHDLGVWVNYFQLSSPNVSHEKVRVPSLRKTLITSHEEEERKVRIELLIESDDMKEYNALVHLIYDIFFTSQEVFLERDAHLGERITAILEGDYSPDDITSTDGEIEFEMTMTDPVIAGPEITRHFEDGILEINNYGTVETPPVLEIEVLDDITHIDIISNDGTLRIGEAPEADATVFEPLTKVLDLPLTSLNNWFVANLDNGYVGGNMQASAPRGMRPQTFGAAIIPHKYQGPAVRRSLPDPLQDLRIDIDVDLLNKATQTGMLELYALDASSNVVFVIGIEDVKVGSDQVRGKFQVGGASNRLHQFFAEPSNVRAWNNFKGTLRIHRRGNKITPYWALFDNEGNHVWKYSSHSYTDTLNRNMAPITQIAIAMRGWPTTTFADMAARNLKVYRYNSAPEGVPVIASLGDKFIVDMENSHVLLNGEDYPEIAFGSNFFDIPSGKSLTMLQPSDKLNALMRYKERSR</sequence>
<evidence type="ECO:0000313" key="3">
    <source>
        <dbReference type="EMBL" id="OZS77448.1"/>
    </source>
</evidence>
<gene>
    <name evidence="3" type="ORF">CF394_11240</name>
</gene>
<dbReference type="Pfam" id="PF22768">
    <property type="entry name" value="SPP1_Dit"/>
    <property type="match status" value="1"/>
</dbReference>
<organism evidence="3 4">
    <name type="scientific">Tetzosporium hominis</name>
    <dbReference type="NCBI Taxonomy" id="2020506"/>
    <lineage>
        <taxon>Bacteria</taxon>
        <taxon>Bacillati</taxon>
        <taxon>Bacillota</taxon>
        <taxon>Bacilli</taxon>
        <taxon>Bacillales</taxon>
        <taxon>Caryophanaceae</taxon>
        <taxon>Tetzosporium</taxon>
    </lineage>
</organism>
<comment type="caution">
    <text evidence="3">The sequence shown here is derived from an EMBL/GenBank/DDBJ whole genome shotgun (WGS) entry which is preliminary data.</text>
</comment>
<dbReference type="InterPro" id="IPR054738">
    <property type="entry name" value="Siphovirus-type_tail_C"/>
</dbReference>
<dbReference type="RefSeq" id="WP_094943749.1">
    <property type="nucleotide sequence ID" value="NZ_NOKQ01000230.1"/>
</dbReference>
<evidence type="ECO:0008006" key="5">
    <source>
        <dbReference type="Google" id="ProtNLM"/>
    </source>
</evidence>
<evidence type="ECO:0000313" key="4">
    <source>
        <dbReference type="Proteomes" id="UP000217065"/>
    </source>
</evidence>
<dbReference type="InterPro" id="IPR008841">
    <property type="entry name" value="Siphovirus-type_tail_N"/>
</dbReference>
<reference evidence="3 4" key="1">
    <citation type="submission" date="2017-07" db="EMBL/GenBank/DDBJ databases">
        <title>Tetzosporium hominis gen.nov. sp.nov.</title>
        <authorList>
            <person name="Tetz G."/>
            <person name="Tetz V."/>
        </authorList>
    </citation>
    <scope>NUCLEOTIDE SEQUENCE [LARGE SCALE GENOMIC DNA]</scope>
    <source>
        <strain evidence="3 4">VT-49</strain>
    </source>
</reference>
<dbReference type="OrthoDB" id="3078561at2"/>
<feature type="domain" description="Siphovirus-type tail component RIFT-related" evidence="1">
    <location>
        <begin position="19"/>
        <end position="127"/>
    </location>
</feature>
<keyword evidence="4" id="KW-1185">Reference proteome</keyword>
<evidence type="ECO:0000259" key="2">
    <source>
        <dbReference type="Pfam" id="PF22768"/>
    </source>
</evidence>
<proteinExistence type="predicted"/>
<dbReference type="Pfam" id="PF05709">
    <property type="entry name" value="Sipho_tail"/>
    <property type="match status" value="1"/>
</dbReference>
<dbReference type="EMBL" id="NOKQ01000230">
    <property type="protein sequence ID" value="OZS77448.1"/>
    <property type="molecule type" value="Genomic_DNA"/>
</dbReference>
<evidence type="ECO:0000259" key="1">
    <source>
        <dbReference type="Pfam" id="PF05709"/>
    </source>
</evidence>
<protein>
    <recommendedName>
        <fullName evidence="5">Phage tail protein</fullName>
    </recommendedName>
</protein>
<dbReference type="AlphaFoldDB" id="A0A264W1H8"/>
<dbReference type="Gene3D" id="2.40.30.200">
    <property type="match status" value="1"/>
</dbReference>
<accession>A0A264W1H8</accession>